<dbReference type="AlphaFoldDB" id="A0A8X7XVN7"/>
<dbReference type="OrthoDB" id="1271389at2759"/>
<reference evidence="1" key="1">
    <citation type="journal article" date="2020" name="bioRxiv">
        <title>Hybrid origin of Populus tomentosa Carr. identified through genome sequencing and phylogenomic analysis.</title>
        <authorList>
            <person name="An X."/>
            <person name="Gao K."/>
            <person name="Chen Z."/>
            <person name="Li J."/>
            <person name="Yang X."/>
            <person name="Yang X."/>
            <person name="Zhou J."/>
            <person name="Guo T."/>
            <person name="Zhao T."/>
            <person name="Huang S."/>
            <person name="Miao D."/>
            <person name="Khan W.U."/>
            <person name="Rao P."/>
            <person name="Ye M."/>
            <person name="Lei B."/>
            <person name="Liao W."/>
            <person name="Wang J."/>
            <person name="Ji L."/>
            <person name="Li Y."/>
            <person name="Guo B."/>
            <person name="Mustafa N.S."/>
            <person name="Li S."/>
            <person name="Yun Q."/>
            <person name="Keller S.R."/>
            <person name="Mao J."/>
            <person name="Zhang R."/>
            <person name="Strauss S.H."/>
        </authorList>
    </citation>
    <scope>NUCLEOTIDE SEQUENCE</scope>
    <source>
        <strain evidence="1">GM15</strain>
        <tissue evidence="1">Leaf</tissue>
    </source>
</reference>
<evidence type="ECO:0000313" key="1">
    <source>
        <dbReference type="EMBL" id="KAG6741208.1"/>
    </source>
</evidence>
<name>A0A8X7XVN7_POPTO</name>
<dbReference type="Proteomes" id="UP000886885">
    <property type="component" value="Chromosome 17D"/>
</dbReference>
<keyword evidence="2" id="KW-1185">Reference proteome</keyword>
<comment type="caution">
    <text evidence="1">The sequence shown here is derived from an EMBL/GenBank/DDBJ whole genome shotgun (WGS) entry which is preliminary data.</text>
</comment>
<accession>A0A8X7XVN7</accession>
<proteinExistence type="predicted"/>
<dbReference type="EMBL" id="JAAWWB010000034">
    <property type="protein sequence ID" value="KAG6741208.1"/>
    <property type="molecule type" value="Genomic_DNA"/>
</dbReference>
<protein>
    <submittedName>
        <fullName evidence="1">Uncharacterized protein</fullName>
    </submittedName>
</protein>
<evidence type="ECO:0000313" key="2">
    <source>
        <dbReference type="Proteomes" id="UP000886885"/>
    </source>
</evidence>
<organism evidence="1 2">
    <name type="scientific">Populus tomentosa</name>
    <name type="common">Chinese white poplar</name>
    <dbReference type="NCBI Taxonomy" id="118781"/>
    <lineage>
        <taxon>Eukaryota</taxon>
        <taxon>Viridiplantae</taxon>
        <taxon>Streptophyta</taxon>
        <taxon>Embryophyta</taxon>
        <taxon>Tracheophyta</taxon>
        <taxon>Spermatophyta</taxon>
        <taxon>Magnoliopsida</taxon>
        <taxon>eudicotyledons</taxon>
        <taxon>Gunneridae</taxon>
        <taxon>Pentapetalae</taxon>
        <taxon>rosids</taxon>
        <taxon>fabids</taxon>
        <taxon>Malpighiales</taxon>
        <taxon>Salicaceae</taxon>
        <taxon>Saliceae</taxon>
        <taxon>Populus</taxon>
    </lineage>
</organism>
<gene>
    <name evidence="1" type="ORF">POTOM_054440</name>
</gene>
<sequence length="165" mass="18480">MTGSSNSLLNEWISHLLTSSKIYDAIDKSLVGQGFDDEIFHLLKVACNSVDSIPDRRPTMLQVIGGEEVMSKKQVILKDYVQWLSKRIKPVRTSRQVASIKLEAPEEESGKDAVVVYNLCLPCDPFMRGGVQKDLPPGKRPHVLSSSQRWNCTDLLICKVPKNLD</sequence>